<keyword evidence="4" id="KW-0812">Transmembrane</keyword>
<keyword evidence="2" id="KW-0175">Coiled coil</keyword>
<dbReference type="SUPFAM" id="SSF53850">
    <property type="entry name" value="Periplasmic binding protein-like II"/>
    <property type="match status" value="1"/>
</dbReference>
<dbReference type="InterPro" id="IPR050962">
    <property type="entry name" value="Phosphate-bind_PstS"/>
</dbReference>
<feature type="domain" description="PBP" evidence="5">
    <location>
        <begin position="14"/>
        <end position="290"/>
    </location>
</feature>
<dbReference type="InterPro" id="IPR024370">
    <property type="entry name" value="PBP_domain"/>
</dbReference>
<evidence type="ECO:0000313" key="7">
    <source>
        <dbReference type="Proteomes" id="UP000011083"/>
    </source>
</evidence>
<accession>L8GPC6</accession>
<keyword evidence="7" id="KW-1185">Reference proteome</keyword>
<dbReference type="KEGG" id="acan:ACA1_192660"/>
<evidence type="ECO:0000256" key="3">
    <source>
        <dbReference type="SAM" id="MobiDB-lite"/>
    </source>
</evidence>
<keyword evidence="4" id="KW-1133">Transmembrane helix</keyword>
<proteinExistence type="inferred from homology"/>
<organism evidence="6 7">
    <name type="scientific">Acanthamoeba castellanii (strain ATCC 30010 / Neff)</name>
    <dbReference type="NCBI Taxonomy" id="1257118"/>
    <lineage>
        <taxon>Eukaryota</taxon>
        <taxon>Amoebozoa</taxon>
        <taxon>Discosea</taxon>
        <taxon>Longamoebia</taxon>
        <taxon>Centramoebida</taxon>
        <taxon>Acanthamoebidae</taxon>
        <taxon>Acanthamoeba</taxon>
    </lineage>
</organism>
<evidence type="ECO:0000256" key="1">
    <source>
        <dbReference type="ARBA" id="ARBA00008725"/>
    </source>
</evidence>
<dbReference type="Proteomes" id="UP000011083">
    <property type="component" value="Unassembled WGS sequence"/>
</dbReference>
<gene>
    <name evidence="6" type="ORF">ACA1_192660</name>
</gene>
<evidence type="ECO:0000313" key="6">
    <source>
        <dbReference type="EMBL" id="ELR14493.1"/>
    </source>
</evidence>
<evidence type="ECO:0000256" key="4">
    <source>
        <dbReference type="SAM" id="Phobius"/>
    </source>
</evidence>
<dbReference type="AlphaFoldDB" id="L8GPC6"/>
<name>L8GPC6_ACACF</name>
<evidence type="ECO:0000256" key="2">
    <source>
        <dbReference type="SAM" id="Coils"/>
    </source>
</evidence>
<feature type="transmembrane region" description="Helical" evidence="4">
    <location>
        <begin position="356"/>
        <end position="376"/>
    </location>
</feature>
<evidence type="ECO:0000259" key="5">
    <source>
        <dbReference type="Pfam" id="PF12849"/>
    </source>
</evidence>
<feature type="coiled-coil region" evidence="2">
    <location>
        <begin position="428"/>
        <end position="455"/>
    </location>
</feature>
<dbReference type="OrthoDB" id="511982at2759"/>
<dbReference type="RefSeq" id="XP_004336506.1">
    <property type="nucleotide sequence ID" value="XM_004336458.1"/>
</dbReference>
<dbReference type="Gene3D" id="3.40.190.10">
    <property type="entry name" value="Periplasmic binding protein-like II"/>
    <property type="match status" value="2"/>
</dbReference>
<feature type="compositionally biased region" description="Polar residues" evidence="3">
    <location>
        <begin position="503"/>
        <end position="515"/>
    </location>
</feature>
<dbReference type="STRING" id="1257118.L8GPC6"/>
<keyword evidence="4" id="KW-0472">Membrane</keyword>
<dbReference type="PANTHER" id="PTHR42996:SF1">
    <property type="entry name" value="PHOSPHATE-BINDING PROTEIN PSTS"/>
    <property type="match status" value="1"/>
</dbReference>
<dbReference type="VEuPathDB" id="AmoebaDB:ACA1_192660"/>
<dbReference type="PANTHER" id="PTHR42996">
    <property type="entry name" value="PHOSPHATE-BINDING PROTEIN PSTS"/>
    <property type="match status" value="1"/>
</dbReference>
<dbReference type="Pfam" id="PF12849">
    <property type="entry name" value="PBP_like_2"/>
    <property type="match status" value="1"/>
</dbReference>
<dbReference type="EMBL" id="KB008052">
    <property type="protein sequence ID" value="ELR14493.1"/>
    <property type="molecule type" value="Genomic_DNA"/>
</dbReference>
<reference evidence="6 7" key="1">
    <citation type="journal article" date="2013" name="Genome Biol.">
        <title>Genome of Acanthamoeba castellanii highlights extensive lateral gene transfer and early evolution of tyrosine kinase signaling.</title>
        <authorList>
            <person name="Clarke M."/>
            <person name="Lohan A.J."/>
            <person name="Liu B."/>
            <person name="Lagkouvardos I."/>
            <person name="Roy S."/>
            <person name="Zafar N."/>
            <person name="Bertelli C."/>
            <person name="Schilde C."/>
            <person name="Kianianmomeni A."/>
            <person name="Burglin T.R."/>
            <person name="Frech C."/>
            <person name="Turcotte B."/>
            <person name="Kopec K.O."/>
            <person name="Synnott J.M."/>
            <person name="Choo C."/>
            <person name="Paponov I."/>
            <person name="Finkler A."/>
            <person name="Soon Heng Tan C."/>
            <person name="Hutchins A.P."/>
            <person name="Weinmeier T."/>
            <person name="Rattei T."/>
            <person name="Chu J.S."/>
            <person name="Gimenez G."/>
            <person name="Irimia M."/>
            <person name="Rigden D.J."/>
            <person name="Fitzpatrick D.A."/>
            <person name="Lorenzo-Morales J."/>
            <person name="Bateman A."/>
            <person name="Chiu C.H."/>
            <person name="Tang P."/>
            <person name="Hegemann P."/>
            <person name="Fromm H."/>
            <person name="Raoult D."/>
            <person name="Greub G."/>
            <person name="Miranda-Saavedra D."/>
            <person name="Chen N."/>
            <person name="Nash P."/>
            <person name="Ginger M.L."/>
            <person name="Horn M."/>
            <person name="Schaap P."/>
            <person name="Caler L."/>
            <person name="Loftus B."/>
        </authorList>
    </citation>
    <scope>NUCLEOTIDE SEQUENCE [LARGE SCALE GENOMIC DNA]</scope>
    <source>
        <strain evidence="6 7">Neff</strain>
    </source>
</reference>
<protein>
    <submittedName>
        <fullName evidence="6">Periplasmic phosphate binding protein, putative</fullName>
    </submittedName>
</protein>
<feature type="region of interest" description="Disordered" evidence="3">
    <location>
        <begin position="485"/>
        <end position="515"/>
    </location>
</feature>
<sequence>MVVLVMVALVNAATDVTIHGAGATLPQTILATGTATNPSWISSFQTITNNRVTVVYNGTGSDIGDKLLLAEHPIDFAISDAPLSDLEVAALKSPILHLPITLTALEFVYNLPTDQIRHQPPIVNWNDPAILQSNTHLTYAGPIFPVVRTDGSGSTFVLSQYLATGSSYWPYGSSQRLPWPTGVTSALYSSGMATAVKATVGTIGYARWGVATESGLQAAMVKNSAGYWTHPTQESVLAACMDHSPDFGGFGLPGAGDSWESFSLVNEGGHSTYPLVTFSYALVYRNMGGMGDRGAAVANLLKYINMAVAPSFHFVPLPLFVLQENEKTMQTLDLGLGYSFYDYYNPHVPKGGNRTAGILSLVLSLLIIFGLLALIAKEIHAHFGQDRARGMEDGEDGGERDEMAWPALGDLQQAEEERPFEIERRFLIEEITKGVQQLVKNMSALNANMEALAQGGEEIAHFSRAFRRFYAQVAATVPVAIAAASASGSSPALDDTDLGQVSMEATGTEDLSQSQ</sequence>
<comment type="similarity">
    <text evidence="1">Belongs to the PstS family.</text>
</comment>
<dbReference type="GeneID" id="14915061"/>